<feature type="region of interest" description="Disordered" evidence="1">
    <location>
        <begin position="1"/>
        <end position="31"/>
    </location>
</feature>
<comment type="caution">
    <text evidence="2">The sequence shown here is derived from an EMBL/GenBank/DDBJ whole genome shotgun (WGS) entry which is preliminary data.</text>
</comment>
<evidence type="ECO:0000256" key="1">
    <source>
        <dbReference type="SAM" id="MobiDB-lite"/>
    </source>
</evidence>
<dbReference type="EMBL" id="JASNJE010000022">
    <property type="protein sequence ID" value="MDK3074649.1"/>
    <property type="molecule type" value="Genomic_DNA"/>
</dbReference>
<accession>A0ABT7FHN3</accession>
<dbReference type="RefSeq" id="WP_284486580.1">
    <property type="nucleotide sequence ID" value="NZ_JASNJE010000022.1"/>
</dbReference>
<evidence type="ECO:0000313" key="3">
    <source>
        <dbReference type="Proteomes" id="UP001227126"/>
    </source>
</evidence>
<dbReference type="Proteomes" id="UP001227126">
    <property type="component" value="Unassembled WGS sequence"/>
</dbReference>
<gene>
    <name evidence="2" type="ORF">QO034_16270</name>
</gene>
<protein>
    <submittedName>
        <fullName evidence="2">Uncharacterized protein</fullName>
    </submittedName>
</protein>
<reference evidence="2 3" key="1">
    <citation type="submission" date="2023-05" db="EMBL/GenBank/DDBJ databases">
        <title>Sedimentitalea sp. nov. JM2-8.</title>
        <authorList>
            <person name="Huang J."/>
        </authorList>
    </citation>
    <scope>NUCLEOTIDE SEQUENCE [LARGE SCALE GENOMIC DNA]</scope>
    <source>
        <strain evidence="2 3">JM2-8</strain>
    </source>
</reference>
<evidence type="ECO:0000313" key="2">
    <source>
        <dbReference type="EMBL" id="MDK3074649.1"/>
    </source>
</evidence>
<organism evidence="2 3">
    <name type="scientific">Sedimentitalea xiamensis</name>
    <dbReference type="NCBI Taxonomy" id="3050037"/>
    <lineage>
        <taxon>Bacteria</taxon>
        <taxon>Pseudomonadati</taxon>
        <taxon>Pseudomonadota</taxon>
        <taxon>Alphaproteobacteria</taxon>
        <taxon>Rhodobacterales</taxon>
        <taxon>Paracoccaceae</taxon>
        <taxon>Sedimentitalea</taxon>
    </lineage>
</organism>
<name>A0ABT7FHN3_9RHOB</name>
<feature type="compositionally biased region" description="Gly residues" evidence="1">
    <location>
        <begin position="1"/>
        <end position="10"/>
    </location>
</feature>
<sequence length="78" mass="8354">MNGKGLQGLGRRGKRAGFVVPSDDPTAVDPETPDRLRVIVTIREDLGIHKGEEGARKGGMSGRDFAFSPARADPFYVG</sequence>
<keyword evidence="3" id="KW-1185">Reference proteome</keyword>
<proteinExistence type="predicted"/>